<evidence type="ECO:0000256" key="1">
    <source>
        <dbReference type="ARBA" id="ARBA00000085"/>
    </source>
</evidence>
<keyword evidence="14" id="KW-1185">Reference proteome</keyword>
<evidence type="ECO:0000313" key="14">
    <source>
        <dbReference type="Proteomes" id="UP000641646"/>
    </source>
</evidence>
<dbReference type="PROSITE" id="PS50110">
    <property type="entry name" value="RESPONSE_REGULATORY"/>
    <property type="match status" value="1"/>
</dbReference>
<dbReference type="CDD" id="cd19920">
    <property type="entry name" value="REC_PA4781-like"/>
    <property type="match status" value="1"/>
</dbReference>
<sequence length="612" mass="68854">MNDERTNTYKSNILVVDDTPDNLRLLSAMLTEQGYTVRKALNGELALIACQKVLPDLILLDINMPMMNGYEVCQHLKANEKTRGVPVIFISALDDVLDKVKAFDVGGIDYISKPFQEAEVLSRIGNQLKLRSLQLQLEEQNIILREEILERRKAQEALELSEAKNRALLDAIPDLMFRIGYDGIFLDYRIAKEIAITQTSSHKLLIEKGITFPIPDAIGPQNSLVSKNISEVLSEDLSVWVMHYVEETLLASTMQIGEYVQQIDGIWHAYEVRFVKSGQNEVLALVRDISDRKQAEAQKLQTEALLRMQKEQLEQALSELQQAQVQLIQNEKMVALGQLVAGIAHEINNPINFIYANLSYANEYVQNLLKLIEIYQQEYPNPTPKIDRIIDDIDLSFLIKDAQSLMEGMHRGADRIRQLVLSPRNFSRLDEAEMKSVDIHEGIDSTLLMLQHRLNSQISPQNEEIRPAIQVIKEYGNLPKVTCSPSEINQVLMHLLNNAIDALELGSSSECNPLNTTLYRQPTIRIATELIAANTIKIRIADNGPGIPESMRSRLFDPFFTTKAPGKGTGLGLSISYQIIVQKHGGKLTCSSSSKEGSEFAIEIPTHQTKQT</sequence>
<dbReference type="InterPro" id="IPR005467">
    <property type="entry name" value="His_kinase_dom"/>
</dbReference>
<feature type="coiled-coil region" evidence="10">
    <location>
        <begin position="144"/>
        <end position="171"/>
    </location>
</feature>
<dbReference type="Gene3D" id="3.30.565.10">
    <property type="entry name" value="Histidine kinase-like ATPase, C-terminal domain"/>
    <property type="match status" value="1"/>
</dbReference>
<dbReference type="CDD" id="cd00082">
    <property type="entry name" value="HisKA"/>
    <property type="match status" value="1"/>
</dbReference>
<gene>
    <name evidence="13" type="ORF">H6G03_07425</name>
</gene>
<evidence type="ECO:0000256" key="10">
    <source>
        <dbReference type="SAM" id="Coils"/>
    </source>
</evidence>
<dbReference type="PANTHER" id="PTHR43065">
    <property type="entry name" value="SENSOR HISTIDINE KINASE"/>
    <property type="match status" value="1"/>
</dbReference>
<dbReference type="Proteomes" id="UP000641646">
    <property type="component" value="Unassembled WGS sequence"/>
</dbReference>
<keyword evidence="7" id="KW-0067">ATP-binding</keyword>
<feature type="domain" description="Response regulatory" evidence="12">
    <location>
        <begin position="12"/>
        <end position="128"/>
    </location>
</feature>
<reference evidence="13" key="1">
    <citation type="journal article" date="2015" name="ISME J.">
        <title>Draft Genome Sequence of Streptomyces incarnatus NRRL8089, which Produces the Nucleoside Antibiotic Sinefungin.</title>
        <authorList>
            <person name="Oshima K."/>
            <person name="Hattori M."/>
            <person name="Shimizu H."/>
            <person name="Fukuda K."/>
            <person name="Nemoto M."/>
            <person name="Inagaki K."/>
            <person name="Tamura T."/>
        </authorList>
    </citation>
    <scope>NUCLEOTIDE SEQUENCE</scope>
    <source>
        <strain evidence="13">FACHB-1375</strain>
    </source>
</reference>
<dbReference type="SUPFAM" id="SSF55874">
    <property type="entry name" value="ATPase domain of HSP90 chaperone/DNA topoisomerase II/histidine kinase"/>
    <property type="match status" value="1"/>
</dbReference>
<dbReference type="SUPFAM" id="SSF55785">
    <property type="entry name" value="PYP-like sensor domain (PAS domain)"/>
    <property type="match status" value="1"/>
</dbReference>
<dbReference type="SMART" id="SM00448">
    <property type="entry name" value="REC"/>
    <property type="match status" value="1"/>
</dbReference>
<dbReference type="EC" id="2.7.13.3" evidence="2"/>
<organism evidence="13 14">
    <name type="scientific">Aerosakkonema funiforme FACHB-1375</name>
    <dbReference type="NCBI Taxonomy" id="2949571"/>
    <lineage>
        <taxon>Bacteria</taxon>
        <taxon>Bacillati</taxon>
        <taxon>Cyanobacteriota</taxon>
        <taxon>Cyanophyceae</taxon>
        <taxon>Oscillatoriophycideae</taxon>
        <taxon>Aerosakkonematales</taxon>
        <taxon>Aerosakkonemataceae</taxon>
        <taxon>Aerosakkonema</taxon>
    </lineage>
</organism>
<dbReference type="Gene3D" id="1.10.287.130">
    <property type="match status" value="1"/>
</dbReference>
<keyword evidence="6" id="KW-0418">Kinase</keyword>
<evidence type="ECO:0000256" key="9">
    <source>
        <dbReference type="PROSITE-ProRule" id="PRU00169"/>
    </source>
</evidence>
<evidence type="ECO:0000256" key="5">
    <source>
        <dbReference type="ARBA" id="ARBA00022741"/>
    </source>
</evidence>
<dbReference type="Pfam" id="PF02518">
    <property type="entry name" value="HATPase_c"/>
    <property type="match status" value="1"/>
</dbReference>
<evidence type="ECO:0000256" key="6">
    <source>
        <dbReference type="ARBA" id="ARBA00022777"/>
    </source>
</evidence>
<evidence type="ECO:0000256" key="8">
    <source>
        <dbReference type="ARBA" id="ARBA00023012"/>
    </source>
</evidence>
<keyword evidence="4" id="KW-0808">Transferase</keyword>
<dbReference type="Pfam" id="PF00072">
    <property type="entry name" value="Response_reg"/>
    <property type="match status" value="1"/>
</dbReference>
<feature type="domain" description="Histidine kinase" evidence="11">
    <location>
        <begin position="342"/>
        <end position="608"/>
    </location>
</feature>
<dbReference type="Gene3D" id="3.30.450.20">
    <property type="entry name" value="PAS domain"/>
    <property type="match status" value="1"/>
</dbReference>
<dbReference type="RefSeq" id="WP_190463653.1">
    <property type="nucleotide sequence ID" value="NZ_JACJPW010000014.1"/>
</dbReference>
<comment type="catalytic activity">
    <reaction evidence="1">
        <text>ATP + protein L-histidine = ADP + protein N-phospho-L-histidine.</text>
        <dbReference type="EC" id="2.7.13.3"/>
    </reaction>
</comment>
<evidence type="ECO:0000256" key="2">
    <source>
        <dbReference type="ARBA" id="ARBA00012438"/>
    </source>
</evidence>
<dbReference type="PANTHER" id="PTHR43065:SF10">
    <property type="entry name" value="PEROXIDE STRESS-ACTIVATED HISTIDINE KINASE MAK3"/>
    <property type="match status" value="1"/>
</dbReference>
<proteinExistence type="predicted"/>
<keyword evidence="3 9" id="KW-0597">Phosphoprotein</keyword>
<evidence type="ECO:0000313" key="13">
    <source>
        <dbReference type="EMBL" id="MBD2180931.1"/>
    </source>
</evidence>
<dbReference type="InterPro" id="IPR001789">
    <property type="entry name" value="Sig_transdc_resp-reg_receiver"/>
</dbReference>
<reference evidence="13" key="2">
    <citation type="submission" date="2020-08" db="EMBL/GenBank/DDBJ databases">
        <authorList>
            <person name="Chen M."/>
            <person name="Teng W."/>
            <person name="Zhao L."/>
            <person name="Hu C."/>
            <person name="Zhou Y."/>
            <person name="Han B."/>
            <person name="Song L."/>
            <person name="Shu W."/>
        </authorList>
    </citation>
    <scope>NUCLEOTIDE SEQUENCE</scope>
    <source>
        <strain evidence="13">FACHB-1375</strain>
    </source>
</reference>
<dbReference type="PROSITE" id="PS50109">
    <property type="entry name" value="HIS_KIN"/>
    <property type="match status" value="1"/>
</dbReference>
<evidence type="ECO:0000259" key="11">
    <source>
        <dbReference type="PROSITE" id="PS50109"/>
    </source>
</evidence>
<feature type="coiled-coil region" evidence="10">
    <location>
        <begin position="292"/>
        <end position="333"/>
    </location>
</feature>
<dbReference type="InterPro" id="IPR003594">
    <property type="entry name" value="HATPase_dom"/>
</dbReference>
<dbReference type="EMBL" id="JACJPW010000014">
    <property type="protein sequence ID" value="MBD2180931.1"/>
    <property type="molecule type" value="Genomic_DNA"/>
</dbReference>
<keyword evidence="5" id="KW-0547">Nucleotide-binding</keyword>
<dbReference type="InterPro" id="IPR004358">
    <property type="entry name" value="Sig_transdc_His_kin-like_C"/>
</dbReference>
<dbReference type="InterPro" id="IPR036097">
    <property type="entry name" value="HisK_dim/P_sf"/>
</dbReference>
<dbReference type="Gene3D" id="3.40.50.2300">
    <property type="match status" value="1"/>
</dbReference>
<dbReference type="PRINTS" id="PR00344">
    <property type="entry name" value="BCTRLSENSOR"/>
</dbReference>
<evidence type="ECO:0000256" key="3">
    <source>
        <dbReference type="ARBA" id="ARBA00022553"/>
    </source>
</evidence>
<keyword evidence="8" id="KW-0902">Two-component regulatory system</keyword>
<dbReference type="SUPFAM" id="SSF47384">
    <property type="entry name" value="Homodimeric domain of signal transducing histidine kinase"/>
    <property type="match status" value="1"/>
</dbReference>
<dbReference type="InterPro" id="IPR011006">
    <property type="entry name" value="CheY-like_superfamily"/>
</dbReference>
<keyword evidence="10" id="KW-0175">Coiled coil</keyword>
<dbReference type="SMART" id="SM00387">
    <property type="entry name" value="HATPase_c"/>
    <property type="match status" value="1"/>
</dbReference>
<dbReference type="InterPro" id="IPR035965">
    <property type="entry name" value="PAS-like_dom_sf"/>
</dbReference>
<dbReference type="AlphaFoldDB" id="A0A926VBQ6"/>
<feature type="modified residue" description="4-aspartylphosphate" evidence="9">
    <location>
        <position position="61"/>
    </location>
</feature>
<comment type="caution">
    <text evidence="13">The sequence shown here is derived from an EMBL/GenBank/DDBJ whole genome shotgun (WGS) entry which is preliminary data.</text>
</comment>
<name>A0A926VBQ6_9CYAN</name>
<dbReference type="GO" id="GO:0000155">
    <property type="term" value="F:phosphorelay sensor kinase activity"/>
    <property type="evidence" value="ECO:0007669"/>
    <property type="project" value="InterPro"/>
</dbReference>
<protein>
    <recommendedName>
        <fullName evidence="2">histidine kinase</fullName>
        <ecNumber evidence="2">2.7.13.3</ecNumber>
    </recommendedName>
</protein>
<dbReference type="InterPro" id="IPR036890">
    <property type="entry name" value="HATPase_C_sf"/>
</dbReference>
<dbReference type="GO" id="GO:0005524">
    <property type="term" value="F:ATP binding"/>
    <property type="evidence" value="ECO:0007669"/>
    <property type="project" value="UniProtKB-KW"/>
</dbReference>
<evidence type="ECO:0000259" key="12">
    <source>
        <dbReference type="PROSITE" id="PS50110"/>
    </source>
</evidence>
<evidence type="ECO:0000256" key="4">
    <source>
        <dbReference type="ARBA" id="ARBA00022679"/>
    </source>
</evidence>
<dbReference type="InterPro" id="IPR003661">
    <property type="entry name" value="HisK_dim/P_dom"/>
</dbReference>
<evidence type="ECO:0000256" key="7">
    <source>
        <dbReference type="ARBA" id="ARBA00022840"/>
    </source>
</evidence>
<accession>A0A926VBQ6</accession>
<dbReference type="SUPFAM" id="SSF52172">
    <property type="entry name" value="CheY-like"/>
    <property type="match status" value="1"/>
</dbReference>